<evidence type="ECO:0000313" key="1">
    <source>
        <dbReference type="EMBL" id="MBA0712409.1"/>
    </source>
</evidence>
<keyword evidence="2" id="KW-1185">Reference proteome</keyword>
<name>A0A7J8ZM71_9ROSI</name>
<evidence type="ECO:0000313" key="2">
    <source>
        <dbReference type="Proteomes" id="UP000593574"/>
    </source>
</evidence>
<dbReference type="Proteomes" id="UP000593574">
    <property type="component" value="Unassembled WGS sequence"/>
</dbReference>
<comment type="caution">
    <text evidence="1">The sequence shown here is derived from an EMBL/GenBank/DDBJ whole genome shotgun (WGS) entry which is preliminary data.</text>
</comment>
<accession>A0A7J8ZM71</accession>
<reference evidence="1 2" key="1">
    <citation type="journal article" date="2019" name="Genome Biol. Evol.">
        <title>Insights into the evolution of the New World diploid cottons (Gossypium, subgenus Houzingenia) based on genome sequencing.</title>
        <authorList>
            <person name="Grover C.E."/>
            <person name="Arick M.A. 2nd"/>
            <person name="Thrash A."/>
            <person name="Conover J.L."/>
            <person name="Sanders W.S."/>
            <person name="Peterson D.G."/>
            <person name="Frelichowski J.E."/>
            <person name="Scheffler J.A."/>
            <person name="Scheffler B.E."/>
            <person name="Wendel J.F."/>
        </authorList>
    </citation>
    <scope>NUCLEOTIDE SEQUENCE [LARGE SCALE GENOMIC DNA]</scope>
    <source>
        <strain evidence="1">4</strain>
        <tissue evidence="1">Leaf</tissue>
    </source>
</reference>
<protein>
    <submittedName>
        <fullName evidence="1">Uncharacterized protein</fullName>
    </submittedName>
</protein>
<sequence>MKGFAVGLMMTPEYYG</sequence>
<dbReference type="EMBL" id="JABEZV010000006">
    <property type="protein sequence ID" value="MBA0712409.1"/>
    <property type="molecule type" value="Genomic_DNA"/>
</dbReference>
<dbReference type="AlphaFoldDB" id="A0A7J8ZM71"/>
<proteinExistence type="predicted"/>
<organism evidence="1 2">
    <name type="scientific">Gossypium laxum</name>
    <dbReference type="NCBI Taxonomy" id="34288"/>
    <lineage>
        <taxon>Eukaryota</taxon>
        <taxon>Viridiplantae</taxon>
        <taxon>Streptophyta</taxon>
        <taxon>Embryophyta</taxon>
        <taxon>Tracheophyta</taxon>
        <taxon>Spermatophyta</taxon>
        <taxon>Magnoliopsida</taxon>
        <taxon>eudicotyledons</taxon>
        <taxon>Gunneridae</taxon>
        <taxon>Pentapetalae</taxon>
        <taxon>rosids</taxon>
        <taxon>malvids</taxon>
        <taxon>Malvales</taxon>
        <taxon>Malvaceae</taxon>
        <taxon>Malvoideae</taxon>
        <taxon>Gossypium</taxon>
    </lineage>
</organism>
<gene>
    <name evidence="1" type="ORF">Golax_011513</name>
</gene>